<dbReference type="AlphaFoldDB" id="A0AAD1ZZL8"/>
<evidence type="ECO:0000259" key="7">
    <source>
        <dbReference type="Pfam" id="PF00925"/>
    </source>
</evidence>
<accession>A0AAD1ZZL8</accession>
<sequence length="331" mass="35673">MDCIAFFPKILFNSRVLIYTGSNFAGICRNKPWISACWALGLSGEFSDEGSFKIEETLNGSLFDAFNDSSSAKSDPDRPSDGYYSIEQALVALRQGKCVIVVDDENEEVEGNLVIAASYVAVAFMIKYGSGIVSVGIKEEDLERLKLPLMSPEKEDDSSAPSFTITVDAKVGTSTGVSGSYRPKTALALSSPNSRPEDFNEPGHVCPLNYRNGGVLPRSGHTEASVNLLMLAGLQPVSTLSAIVDRGDGSLARMPNQVKCSFISLVLYSNGAADAHDYGNGAQILRDIGIHTMHLMTNNPGQVHWSKGLWSGSCWTGSSAEPHHREKQEVS</sequence>
<evidence type="ECO:0000256" key="2">
    <source>
        <dbReference type="ARBA" id="ARBA00005520"/>
    </source>
</evidence>
<dbReference type="Gene3D" id="3.40.50.10990">
    <property type="entry name" value="GTP cyclohydrolase II"/>
    <property type="match status" value="1"/>
</dbReference>
<keyword evidence="9" id="KW-1185">Reference proteome</keyword>
<dbReference type="Pfam" id="PF00925">
    <property type="entry name" value="GTP_cyclohydro2"/>
    <property type="match status" value="1"/>
</dbReference>
<dbReference type="Pfam" id="PF00926">
    <property type="entry name" value="DHBP_synthase"/>
    <property type="match status" value="1"/>
</dbReference>
<dbReference type="Proteomes" id="UP000834106">
    <property type="component" value="Chromosome 16"/>
</dbReference>
<dbReference type="InterPro" id="IPR036144">
    <property type="entry name" value="RibA-like_sf"/>
</dbReference>
<dbReference type="GO" id="GO:0009231">
    <property type="term" value="P:riboflavin biosynthetic process"/>
    <property type="evidence" value="ECO:0007669"/>
    <property type="project" value="UniProtKB-KW"/>
</dbReference>
<dbReference type="GO" id="GO:0005829">
    <property type="term" value="C:cytosol"/>
    <property type="evidence" value="ECO:0007669"/>
    <property type="project" value="TreeGrafter"/>
</dbReference>
<name>A0AAD1ZZL8_9LAMI</name>
<dbReference type="GO" id="GO:0008686">
    <property type="term" value="F:3,4-dihydroxy-2-butanone-4-phosphate synthase activity"/>
    <property type="evidence" value="ECO:0007669"/>
    <property type="project" value="InterPro"/>
</dbReference>
<dbReference type="InterPro" id="IPR000422">
    <property type="entry name" value="DHBP_synthase_RibB"/>
</dbReference>
<protein>
    <recommendedName>
        <fullName evidence="7">GTP cyclohydrolase II domain-containing protein</fullName>
    </recommendedName>
</protein>
<dbReference type="InterPro" id="IPR032677">
    <property type="entry name" value="GTP_cyclohydro_II"/>
</dbReference>
<dbReference type="InterPro" id="IPR017945">
    <property type="entry name" value="DHBP_synth_RibB-like_a/b_dom"/>
</dbReference>
<feature type="region of interest" description="Disordered" evidence="6">
    <location>
        <begin position="176"/>
        <end position="202"/>
    </location>
</feature>
<comment type="pathway">
    <text evidence="1">Cofactor biosynthesis; riboflavin biosynthesis.</text>
</comment>
<dbReference type="SUPFAM" id="SSF142695">
    <property type="entry name" value="RibA-like"/>
    <property type="match status" value="1"/>
</dbReference>
<dbReference type="Gene3D" id="3.90.870.10">
    <property type="entry name" value="DHBP synthase"/>
    <property type="match status" value="1"/>
</dbReference>
<reference evidence="8" key="1">
    <citation type="submission" date="2023-05" db="EMBL/GenBank/DDBJ databases">
        <authorList>
            <person name="Huff M."/>
        </authorList>
    </citation>
    <scope>NUCLEOTIDE SEQUENCE</scope>
</reference>
<evidence type="ECO:0000313" key="9">
    <source>
        <dbReference type="Proteomes" id="UP000834106"/>
    </source>
</evidence>
<dbReference type="GO" id="GO:0046872">
    <property type="term" value="F:metal ion binding"/>
    <property type="evidence" value="ECO:0007669"/>
    <property type="project" value="UniProtKB-KW"/>
</dbReference>
<comment type="similarity">
    <text evidence="2">In the N-terminal section; belongs to the DHBP synthase family.</text>
</comment>
<feature type="domain" description="GTP cyclohydrolase II" evidence="7">
    <location>
        <begin position="272"/>
        <end position="304"/>
    </location>
</feature>
<evidence type="ECO:0000256" key="4">
    <source>
        <dbReference type="ARBA" id="ARBA00022619"/>
    </source>
</evidence>
<evidence type="ECO:0000256" key="5">
    <source>
        <dbReference type="ARBA" id="ARBA00022723"/>
    </source>
</evidence>
<dbReference type="SUPFAM" id="SSF55821">
    <property type="entry name" value="YrdC/RibB"/>
    <property type="match status" value="1"/>
</dbReference>
<comment type="similarity">
    <text evidence="3">In the C-terminal section; belongs to the GTP cyclohydrolase II family.</text>
</comment>
<proteinExistence type="inferred from homology"/>
<evidence type="ECO:0000256" key="1">
    <source>
        <dbReference type="ARBA" id="ARBA00005104"/>
    </source>
</evidence>
<dbReference type="PANTHER" id="PTHR21327">
    <property type="entry name" value="GTP CYCLOHYDROLASE II-RELATED"/>
    <property type="match status" value="1"/>
</dbReference>
<evidence type="ECO:0000256" key="3">
    <source>
        <dbReference type="ARBA" id="ARBA00008976"/>
    </source>
</evidence>
<evidence type="ECO:0000256" key="6">
    <source>
        <dbReference type="SAM" id="MobiDB-lite"/>
    </source>
</evidence>
<dbReference type="EMBL" id="OU503051">
    <property type="protein sequence ID" value="CAI9778784.1"/>
    <property type="molecule type" value="Genomic_DNA"/>
</dbReference>
<keyword evidence="5" id="KW-0479">Metal-binding</keyword>
<gene>
    <name evidence="8" type="ORF">FPE_LOCUS26214</name>
</gene>
<keyword evidence="4" id="KW-0686">Riboflavin biosynthesis</keyword>
<dbReference type="PANTHER" id="PTHR21327:SF29">
    <property type="entry name" value="GTP CYCLOHYDROLASE-2"/>
    <property type="match status" value="1"/>
</dbReference>
<evidence type="ECO:0000313" key="8">
    <source>
        <dbReference type="EMBL" id="CAI9778784.1"/>
    </source>
</evidence>
<organism evidence="8 9">
    <name type="scientific">Fraxinus pennsylvanica</name>
    <dbReference type="NCBI Taxonomy" id="56036"/>
    <lineage>
        <taxon>Eukaryota</taxon>
        <taxon>Viridiplantae</taxon>
        <taxon>Streptophyta</taxon>
        <taxon>Embryophyta</taxon>
        <taxon>Tracheophyta</taxon>
        <taxon>Spermatophyta</taxon>
        <taxon>Magnoliopsida</taxon>
        <taxon>eudicotyledons</taxon>
        <taxon>Gunneridae</taxon>
        <taxon>Pentapetalae</taxon>
        <taxon>asterids</taxon>
        <taxon>lamiids</taxon>
        <taxon>Lamiales</taxon>
        <taxon>Oleaceae</taxon>
        <taxon>Oleeae</taxon>
        <taxon>Fraxinus</taxon>
    </lineage>
</organism>